<protein>
    <submittedName>
        <fullName evidence="1">Uncharacterized protein</fullName>
    </submittedName>
</protein>
<keyword evidence="2" id="KW-1185">Reference proteome</keyword>
<evidence type="ECO:0000313" key="2">
    <source>
        <dbReference type="Proteomes" id="UP000615026"/>
    </source>
</evidence>
<evidence type="ECO:0000313" key="1">
    <source>
        <dbReference type="EMBL" id="MBE9068857.1"/>
    </source>
</evidence>
<proteinExistence type="predicted"/>
<dbReference type="Proteomes" id="UP000615026">
    <property type="component" value="Unassembled WGS sequence"/>
</dbReference>
<comment type="caution">
    <text evidence="1">The sequence shown here is derived from an EMBL/GenBank/DDBJ whole genome shotgun (WGS) entry which is preliminary data.</text>
</comment>
<dbReference type="EMBL" id="JADEXP010000208">
    <property type="protein sequence ID" value="MBE9068857.1"/>
    <property type="molecule type" value="Genomic_DNA"/>
</dbReference>
<gene>
    <name evidence="1" type="ORF">IQ260_19620</name>
</gene>
<dbReference type="AlphaFoldDB" id="A0A929FB68"/>
<reference evidence="1" key="1">
    <citation type="submission" date="2020-10" db="EMBL/GenBank/DDBJ databases">
        <authorList>
            <person name="Castelo-Branco R."/>
            <person name="Eusebio N."/>
            <person name="Adriana R."/>
            <person name="Vieira A."/>
            <person name="Brugerolle De Fraissinette N."/>
            <person name="Rezende De Castro R."/>
            <person name="Schneider M.P."/>
            <person name="Vasconcelos V."/>
            <person name="Leao P.N."/>
        </authorList>
    </citation>
    <scope>NUCLEOTIDE SEQUENCE</scope>
    <source>
        <strain evidence="1">LEGE 11479</strain>
    </source>
</reference>
<sequence>MTEIHVENCQEHLCIDLEHDGGYDAQWRQSSDYTDVDKCIGNIALVFNGSQDMAVDGMKVCYLTVDERYPWNLSPGQKKAYELLLPLQQGSTYAITTIKKLADAMELEIMHAAYKRLENLQSLGVISGLRLN</sequence>
<name>A0A929FB68_LEPEC</name>
<dbReference type="RefSeq" id="WP_193994784.1">
    <property type="nucleotide sequence ID" value="NZ_JADEXP010000208.1"/>
</dbReference>
<organism evidence="1 2">
    <name type="scientific">Leptolyngbya cf. ectocarpi LEGE 11479</name>
    <dbReference type="NCBI Taxonomy" id="1828722"/>
    <lineage>
        <taxon>Bacteria</taxon>
        <taxon>Bacillati</taxon>
        <taxon>Cyanobacteriota</taxon>
        <taxon>Cyanophyceae</taxon>
        <taxon>Leptolyngbyales</taxon>
        <taxon>Leptolyngbyaceae</taxon>
        <taxon>Leptolyngbya group</taxon>
        <taxon>Leptolyngbya</taxon>
    </lineage>
</organism>
<accession>A0A929FB68</accession>